<evidence type="ECO:0000313" key="1">
    <source>
        <dbReference type="EMBL" id="PSL40754.1"/>
    </source>
</evidence>
<comment type="caution">
    <text evidence="1">The sequence shown here is derived from an EMBL/GenBank/DDBJ whole genome shotgun (WGS) entry which is preliminary data.</text>
</comment>
<keyword evidence="2" id="KW-1185">Reference proteome</keyword>
<dbReference type="AlphaFoldDB" id="A0A2P8H3F5"/>
<dbReference type="PANTHER" id="PTHR13627">
    <property type="entry name" value="FUKUTIN RELATED PROTEIN"/>
    <property type="match status" value="1"/>
</dbReference>
<gene>
    <name evidence="1" type="ORF">B0H99_104216</name>
</gene>
<organism evidence="1 2">
    <name type="scientific">Planomicrobium soli</name>
    <dbReference type="NCBI Taxonomy" id="1176648"/>
    <lineage>
        <taxon>Bacteria</taxon>
        <taxon>Bacillati</taxon>
        <taxon>Bacillota</taxon>
        <taxon>Bacilli</taxon>
        <taxon>Bacillales</taxon>
        <taxon>Caryophanaceae</taxon>
        <taxon>Planomicrobium</taxon>
    </lineage>
</organism>
<dbReference type="PANTHER" id="PTHR13627:SF31">
    <property type="entry name" value="RIBITOL 5-PHOSPHATE TRANSFERASE FKRP"/>
    <property type="match status" value="1"/>
</dbReference>
<dbReference type="OrthoDB" id="9786100at2"/>
<reference evidence="1 2" key="1">
    <citation type="submission" date="2018-03" db="EMBL/GenBank/DDBJ databases">
        <title>Genomic Encyclopedia of Type Strains, Phase III (KMG-III): the genomes of soil and plant-associated and newly described type strains.</title>
        <authorList>
            <person name="Whitman W."/>
        </authorList>
    </citation>
    <scope>NUCLEOTIDE SEQUENCE [LARGE SCALE GENOMIC DNA]</scope>
    <source>
        <strain evidence="1 2">CGMCC 1.12259</strain>
    </source>
</reference>
<evidence type="ECO:0000313" key="2">
    <source>
        <dbReference type="Proteomes" id="UP000242682"/>
    </source>
</evidence>
<dbReference type="Proteomes" id="UP000242682">
    <property type="component" value="Unassembled WGS sequence"/>
</dbReference>
<dbReference type="InterPro" id="IPR052613">
    <property type="entry name" value="LicD_transferase"/>
</dbReference>
<dbReference type="RefSeq" id="WP_106532966.1">
    <property type="nucleotide sequence ID" value="NZ_PYAT01000004.1"/>
</dbReference>
<proteinExistence type="predicted"/>
<name>A0A2P8H3F5_9BACL</name>
<dbReference type="EMBL" id="PYAT01000004">
    <property type="protein sequence ID" value="PSL40754.1"/>
    <property type="molecule type" value="Genomic_DNA"/>
</dbReference>
<protein>
    <submittedName>
        <fullName evidence="1">Uncharacterized protein</fullName>
    </submittedName>
</protein>
<accession>A0A2P8H3F5</accession>
<sequence length="227" mass="26985">MNIIGSTKDYLKRYKIIYDLYFMLVTPIRTKAIKKNGFYVLNLVNEVFQSLNLKHFADFGTLLGFIREKNFISHDADLDFGVLINEEGERKLIEYEMKKRGFIKTQEFIYEGEVVEESYKIQGVKVDFFYYKNEENKSKCYSFYRLPEVHYKKITDFSVFEYNFSKINELENIILNGTRVPVPKNPEKALEEKYGINWKVPDEKFEFWMSPSIVNVDAIGILKKKNF</sequence>